<dbReference type="InterPro" id="IPR024078">
    <property type="entry name" value="LmbE-like_dom_sf"/>
</dbReference>
<dbReference type="EMBL" id="QZKU01000022">
    <property type="protein sequence ID" value="RJP25488.1"/>
    <property type="molecule type" value="Genomic_DNA"/>
</dbReference>
<comment type="caution">
    <text evidence="2">The sequence shown here is derived from an EMBL/GenBank/DDBJ whole genome shotgun (WGS) entry which is preliminary data.</text>
</comment>
<dbReference type="AlphaFoldDB" id="A0A3A4NYA1"/>
<dbReference type="SUPFAM" id="SSF102588">
    <property type="entry name" value="LmbE-like"/>
    <property type="match status" value="1"/>
</dbReference>
<dbReference type="PANTHER" id="PTHR12993:SF11">
    <property type="entry name" value="N-ACETYLGLUCOSAMINYL-PHOSPHATIDYLINOSITOL DE-N-ACETYLASE"/>
    <property type="match status" value="1"/>
</dbReference>
<dbReference type="GO" id="GO:0016811">
    <property type="term" value="F:hydrolase activity, acting on carbon-nitrogen (but not peptide) bonds, in linear amides"/>
    <property type="evidence" value="ECO:0007669"/>
    <property type="project" value="TreeGrafter"/>
</dbReference>
<evidence type="ECO:0000256" key="1">
    <source>
        <dbReference type="SAM" id="MobiDB-lite"/>
    </source>
</evidence>
<name>A0A3A4NYA1_ABYX5</name>
<dbReference type="PANTHER" id="PTHR12993">
    <property type="entry name" value="N-ACETYLGLUCOSAMINYL-PHOSPHATIDYLINOSITOL DE-N-ACETYLASE-RELATED"/>
    <property type="match status" value="1"/>
</dbReference>
<feature type="region of interest" description="Disordered" evidence="1">
    <location>
        <begin position="1"/>
        <end position="31"/>
    </location>
</feature>
<dbReference type="InterPro" id="IPR003737">
    <property type="entry name" value="GlcNAc_PI_deacetylase-related"/>
</dbReference>
<dbReference type="Gene3D" id="3.40.50.10320">
    <property type="entry name" value="LmbE-like"/>
    <property type="match status" value="1"/>
</dbReference>
<sequence length="316" mass="35843">MYRHFSCSPRSRSPKSPFCSRPEGRRSGEKAENMERIHGKQLKDFINTFFRPENLMYAPKWVECPPGRRVLVLSPHFDDETLSCGGTLAKHAADGASVTVVFMTDGKAGDYLNPDKEAVMNIRKAEARAACDLLGIRKLVMLDEPETELKSHPALIRRLTVLFREERPDVVYLPTFLDNHIDHLNVNRVFADLLASLGEVDFTVNAYEGWTAIVPNLLVDITDVIDLKRSAIRKYASQLKYVDYEKGSVGLNAFRGAGYVGRERYAEGFLSLTAKQYMALFQSCSMKDVKYLDKRLKRRLASIKNTLLSRRIESKG</sequence>
<feature type="compositionally biased region" description="Basic and acidic residues" evidence="1">
    <location>
        <begin position="22"/>
        <end position="31"/>
    </location>
</feature>
<feature type="compositionally biased region" description="Low complexity" evidence="1">
    <location>
        <begin position="1"/>
        <end position="21"/>
    </location>
</feature>
<organism evidence="2 3">
    <name type="scientific">Abyssobacteria bacterium (strain SURF_5)</name>
    <dbReference type="NCBI Taxonomy" id="2093360"/>
    <lineage>
        <taxon>Bacteria</taxon>
        <taxon>Pseudomonadati</taxon>
        <taxon>Candidatus Hydrogenedentota</taxon>
        <taxon>Candidatus Abyssobacteria</taxon>
    </lineage>
</organism>
<protein>
    <submittedName>
        <fullName evidence="2">PIG-L family deacetylase</fullName>
    </submittedName>
</protein>
<accession>A0A3A4NYA1</accession>
<gene>
    <name evidence="2" type="ORF">C4520_02475</name>
</gene>
<evidence type="ECO:0000313" key="2">
    <source>
        <dbReference type="EMBL" id="RJP25488.1"/>
    </source>
</evidence>
<dbReference type="Proteomes" id="UP000265882">
    <property type="component" value="Unassembled WGS sequence"/>
</dbReference>
<reference evidence="2 3" key="1">
    <citation type="journal article" date="2017" name="ISME J.">
        <title>Energy and carbon metabolisms in a deep terrestrial subsurface fluid microbial community.</title>
        <authorList>
            <person name="Momper L."/>
            <person name="Jungbluth S.P."/>
            <person name="Lee M.D."/>
            <person name="Amend J.P."/>
        </authorList>
    </citation>
    <scope>NUCLEOTIDE SEQUENCE [LARGE SCALE GENOMIC DNA]</scope>
    <source>
        <strain evidence="2">SURF_5</strain>
    </source>
</reference>
<evidence type="ECO:0000313" key="3">
    <source>
        <dbReference type="Proteomes" id="UP000265882"/>
    </source>
</evidence>
<dbReference type="Pfam" id="PF02585">
    <property type="entry name" value="PIG-L"/>
    <property type="match status" value="1"/>
</dbReference>
<proteinExistence type="predicted"/>